<dbReference type="PANTHER" id="PTHR48098">
    <property type="entry name" value="ENTEROCHELIN ESTERASE-RELATED"/>
    <property type="match status" value="1"/>
</dbReference>
<evidence type="ECO:0000313" key="2">
    <source>
        <dbReference type="Proteomes" id="UP000270678"/>
    </source>
</evidence>
<protein>
    <submittedName>
        <fullName evidence="1">Esterase</fullName>
    </submittedName>
</protein>
<dbReference type="InterPro" id="IPR029058">
    <property type="entry name" value="AB_hydrolase_fold"/>
</dbReference>
<reference evidence="2" key="1">
    <citation type="submission" date="2018-12" db="EMBL/GenBank/DDBJ databases">
        <title>Complete genome sequence of Paenibacillus sp. MBLB1234.</title>
        <authorList>
            <person name="Nam Y.-D."/>
            <person name="Kang J."/>
            <person name="Chung W.-H."/>
            <person name="Park Y.S."/>
        </authorList>
    </citation>
    <scope>NUCLEOTIDE SEQUENCE [LARGE SCALE GENOMIC DNA]</scope>
    <source>
        <strain evidence="2">MBLB1234</strain>
    </source>
</reference>
<name>A0A3S9V5R2_9BACL</name>
<organism evidence="1 2">
    <name type="scientific">Paenibacillus lutimineralis</name>
    <dbReference type="NCBI Taxonomy" id="2707005"/>
    <lineage>
        <taxon>Bacteria</taxon>
        <taxon>Bacillati</taxon>
        <taxon>Bacillota</taxon>
        <taxon>Bacilli</taxon>
        <taxon>Bacillales</taxon>
        <taxon>Paenibacillaceae</taxon>
        <taxon>Paenibacillus</taxon>
    </lineage>
</organism>
<dbReference type="GO" id="GO:0016747">
    <property type="term" value="F:acyltransferase activity, transferring groups other than amino-acyl groups"/>
    <property type="evidence" value="ECO:0007669"/>
    <property type="project" value="TreeGrafter"/>
</dbReference>
<dbReference type="AlphaFoldDB" id="A0A3S9V5R2"/>
<dbReference type="KEGG" id="plut:EI981_27360"/>
<evidence type="ECO:0000313" key="1">
    <source>
        <dbReference type="EMBL" id="AZS17785.1"/>
    </source>
</evidence>
<sequence length="252" mass="28552">MAHITIDTGSPTLRMTTNIHVISPVDSGITTDSTLYLLHGAGDNSSTWHRLTTIELYAAQYGCTVIMPQVNRSYYTDMEYGLDYFHYVTQELPAFCSRLFKLNDDPQRTYIAGLSMGGYGALKAALTYPDRYAKAVSLSGVTDIQQRLRDPKMELGMAREMQAVFGTELLVKPEQDLYALAAKRIEEGAKLPALLCCCGTEDPFIGMNREFADHMRSTPFDFEYVEGPGTHDWFFWEEHLKTTFEFLFDDKN</sequence>
<gene>
    <name evidence="1" type="ORF">EI981_27360</name>
</gene>
<dbReference type="InterPro" id="IPR000801">
    <property type="entry name" value="Esterase-like"/>
</dbReference>
<dbReference type="OrthoDB" id="9803578at2"/>
<dbReference type="Pfam" id="PF00756">
    <property type="entry name" value="Esterase"/>
    <property type="match status" value="1"/>
</dbReference>
<dbReference type="InterPro" id="IPR050583">
    <property type="entry name" value="Mycobacterial_A85_antigen"/>
</dbReference>
<keyword evidence="2" id="KW-1185">Reference proteome</keyword>
<dbReference type="PANTHER" id="PTHR48098:SF1">
    <property type="entry name" value="DIACYLGLYCEROL ACYLTRANSFERASE_MYCOLYLTRANSFERASE AG85A"/>
    <property type="match status" value="1"/>
</dbReference>
<dbReference type="SUPFAM" id="SSF53474">
    <property type="entry name" value="alpha/beta-Hydrolases"/>
    <property type="match status" value="1"/>
</dbReference>
<dbReference type="Proteomes" id="UP000270678">
    <property type="component" value="Chromosome"/>
</dbReference>
<accession>A0A3S9V5R2</accession>
<proteinExistence type="predicted"/>
<dbReference type="Gene3D" id="3.40.50.1820">
    <property type="entry name" value="alpha/beta hydrolase"/>
    <property type="match status" value="1"/>
</dbReference>
<dbReference type="EMBL" id="CP034346">
    <property type="protein sequence ID" value="AZS17785.1"/>
    <property type="molecule type" value="Genomic_DNA"/>
</dbReference>